<gene>
    <name evidence="2" type="ORF">BLA60_34690</name>
</gene>
<dbReference type="InterPro" id="IPR002934">
    <property type="entry name" value="Polymerase_NTP_transf_dom"/>
</dbReference>
<sequence length="242" mass="26307">MADVPSVAEFGRRLGEFGWVSDLWVAGSLATGDYLPGVSDLDLVAVTDGPVDPPRLAALTAVHRQLDAGVAAGADLGCVYVDSARLADPAHRHPTWTHGQLVHRILSGITRAELVGHGFAVFGRPPTDLLPGMGPDDVRAAARAELDGYWSWAVRRPWLWLDPIIADLSLTSMARGRHALRTGTLLTKSLAVEAAEAPGWLVDQLRARRRGEARRSPRLRTAVVSWRDARRTTRLSGERLQP</sequence>
<dbReference type="GO" id="GO:0016779">
    <property type="term" value="F:nucleotidyltransferase activity"/>
    <property type="evidence" value="ECO:0007669"/>
    <property type="project" value="InterPro"/>
</dbReference>
<protein>
    <recommendedName>
        <fullName evidence="1">Polymerase nucleotidyl transferase domain-containing protein</fullName>
    </recommendedName>
</protein>
<dbReference type="AlphaFoldDB" id="A0A7Z1AVZ4"/>
<proteinExistence type="predicted"/>
<dbReference type="OrthoDB" id="4184922at2"/>
<organism evidence="2 3">
    <name type="scientific">Actinophytocola xinjiangensis</name>
    <dbReference type="NCBI Taxonomy" id="485602"/>
    <lineage>
        <taxon>Bacteria</taxon>
        <taxon>Bacillati</taxon>
        <taxon>Actinomycetota</taxon>
        <taxon>Actinomycetes</taxon>
        <taxon>Pseudonocardiales</taxon>
        <taxon>Pseudonocardiaceae</taxon>
    </lineage>
</organism>
<reference evidence="2 3" key="1">
    <citation type="submission" date="2016-12" db="EMBL/GenBank/DDBJ databases">
        <title>The draft genome sequence of Actinophytocola xinjiangensis.</title>
        <authorList>
            <person name="Wang W."/>
            <person name="Yuan L."/>
        </authorList>
    </citation>
    <scope>NUCLEOTIDE SEQUENCE [LARGE SCALE GENOMIC DNA]</scope>
    <source>
        <strain evidence="2 3">CGMCC 4.4663</strain>
    </source>
</reference>
<dbReference type="InterPro" id="IPR043519">
    <property type="entry name" value="NT_sf"/>
</dbReference>
<evidence type="ECO:0000313" key="3">
    <source>
        <dbReference type="Proteomes" id="UP000185696"/>
    </source>
</evidence>
<dbReference type="EMBL" id="MSIF01000025">
    <property type="protein sequence ID" value="OLF05940.1"/>
    <property type="molecule type" value="Genomic_DNA"/>
</dbReference>
<accession>A0A7Z1AVZ4</accession>
<dbReference type="Pfam" id="PF01909">
    <property type="entry name" value="NTP_transf_2"/>
    <property type="match status" value="1"/>
</dbReference>
<dbReference type="Proteomes" id="UP000185696">
    <property type="component" value="Unassembled WGS sequence"/>
</dbReference>
<feature type="domain" description="Polymerase nucleotidyl transferase" evidence="1">
    <location>
        <begin position="18"/>
        <end position="52"/>
    </location>
</feature>
<evidence type="ECO:0000313" key="2">
    <source>
        <dbReference type="EMBL" id="OLF05940.1"/>
    </source>
</evidence>
<keyword evidence="3" id="KW-1185">Reference proteome</keyword>
<evidence type="ECO:0000259" key="1">
    <source>
        <dbReference type="Pfam" id="PF01909"/>
    </source>
</evidence>
<dbReference type="SUPFAM" id="SSF81301">
    <property type="entry name" value="Nucleotidyltransferase"/>
    <property type="match status" value="1"/>
</dbReference>
<name>A0A7Z1AVZ4_9PSEU</name>
<comment type="caution">
    <text evidence="2">The sequence shown here is derived from an EMBL/GenBank/DDBJ whole genome shotgun (WGS) entry which is preliminary data.</text>
</comment>